<organism evidence="5 6">
    <name type="scientific">Ampelomyces quisqualis</name>
    <name type="common">Powdery mildew agent</name>
    <dbReference type="NCBI Taxonomy" id="50730"/>
    <lineage>
        <taxon>Eukaryota</taxon>
        <taxon>Fungi</taxon>
        <taxon>Dikarya</taxon>
        <taxon>Ascomycota</taxon>
        <taxon>Pezizomycotina</taxon>
        <taxon>Dothideomycetes</taxon>
        <taxon>Pleosporomycetidae</taxon>
        <taxon>Pleosporales</taxon>
        <taxon>Pleosporineae</taxon>
        <taxon>Phaeosphaeriaceae</taxon>
        <taxon>Ampelomyces</taxon>
    </lineage>
</organism>
<evidence type="ECO:0000313" key="5">
    <source>
        <dbReference type="EMBL" id="KAF1913115.1"/>
    </source>
</evidence>
<dbReference type="Pfam" id="PF00248">
    <property type="entry name" value="Aldo_ket_red"/>
    <property type="match status" value="1"/>
</dbReference>
<dbReference type="SUPFAM" id="SSF51430">
    <property type="entry name" value="NAD(P)-linked oxidoreductase"/>
    <property type="match status" value="1"/>
</dbReference>
<evidence type="ECO:0000313" key="6">
    <source>
        <dbReference type="Proteomes" id="UP000800096"/>
    </source>
</evidence>
<name>A0A6A5QC34_AMPQU</name>
<keyword evidence="3" id="KW-0560">Oxidoreductase</keyword>
<sequence>MASSEIGFQSTFVYGTAWKKERTTEIVKTAISSGFRVLDTAAQPKHYREDLVGKAVRECTQDGFVQRSDIFVQTKFTAPQGQDPDNMPYNPENDLETQIRTSVLQSLRHFQSSELSDSIGDSYLDCLLLHSPLPTLEETLEAWTILQSYVPDRIRYLGISNVPLSVLKIIYRYATVKPAIVQKRFCLDNHYDSDLRQFCKQKGIVFQSFWTLTANPGLLEGEATGRLSNACCVSREVALYALISNLGIMVLNGTSSKERMVEDIEGIAKIVDWSRKETVIWADICRDFQSLLSSHI</sequence>
<keyword evidence="6" id="KW-1185">Reference proteome</keyword>
<protein>
    <submittedName>
        <fullName evidence="5">Aldo-keto reductase-like protein</fullName>
    </submittedName>
</protein>
<dbReference type="InterPro" id="IPR020471">
    <property type="entry name" value="AKR"/>
</dbReference>
<dbReference type="Gene3D" id="3.20.20.100">
    <property type="entry name" value="NADP-dependent oxidoreductase domain"/>
    <property type="match status" value="1"/>
</dbReference>
<evidence type="ECO:0000256" key="3">
    <source>
        <dbReference type="ARBA" id="ARBA00023002"/>
    </source>
</evidence>
<reference evidence="5" key="1">
    <citation type="journal article" date="2020" name="Stud. Mycol.">
        <title>101 Dothideomycetes genomes: a test case for predicting lifestyles and emergence of pathogens.</title>
        <authorList>
            <person name="Haridas S."/>
            <person name="Albert R."/>
            <person name="Binder M."/>
            <person name="Bloem J."/>
            <person name="Labutti K."/>
            <person name="Salamov A."/>
            <person name="Andreopoulos B."/>
            <person name="Baker S."/>
            <person name="Barry K."/>
            <person name="Bills G."/>
            <person name="Bluhm B."/>
            <person name="Cannon C."/>
            <person name="Castanera R."/>
            <person name="Culley D."/>
            <person name="Daum C."/>
            <person name="Ezra D."/>
            <person name="Gonzalez J."/>
            <person name="Henrissat B."/>
            <person name="Kuo A."/>
            <person name="Liang C."/>
            <person name="Lipzen A."/>
            <person name="Lutzoni F."/>
            <person name="Magnuson J."/>
            <person name="Mondo S."/>
            <person name="Nolan M."/>
            <person name="Ohm R."/>
            <person name="Pangilinan J."/>
            <person name="Park H.-J."/>
            <person name="Ramirez L."/>
            <person name="Alfaro M."/>
            <person name="Sun H."/>
            <person name="Tritt A."/>
            <person name="Yoshinaga Y."/>
            <person name="Zwiers L.-H."/>
            <person name="Turgeon B."/>
            <person name="Goodwin S."/>
            <person name="Spatafora J."/>
            <person name="Crous P."/>
            <person name="Grigoriev I."/>
        </authorList>
    </citation>
    <scope>NUCLEOTIDE SEQUENCE</scope>
    <source>
        <strain evidence="5">HMLAC05119</strain>
    </source>
</reference>
<dbReference type="PANTHER" id="PTHR43827">
    <property type="entry name" value="2,5-DIKETO-D-GLUCONIC ACID REDUCTASE"/>
    <property type="match status" value="1"/>
</dbReference>
<proteinExistence type="inferred from homology"/>
<dbReference type="InterPro" id="IPR023210">
    <property type="entry name" value="NADP_OxRdtase_dom"/>
</dbReference>
<keyword evidence="2" id="KW-0521">NADP</keyword>
<comment type="similarity">
    <text evidence="1">Belongs to the aldo/keto reductase family.</text>
</comment>
<evidence type="ECO:0000259" key="4">
    <source>
        <dbReference type="Pfam" id="PF00248"/>
    </source>
</evidence>
<dbReference type="InterPro" id="IPR036812">
    <property type="entry name" value="NAD(P)_OxRdtase_dom_sf"/>
</dbReference>
<feature type="domain" description="NADP-dependent oxidoreductase" evidence="4">
    <location>
        <begin position="16"/>
        <end position="224"/>
    </location>
</feature>
<dbReference type="Proteomes" id="UP000800096">
    <property type="component" value="Unassembled WGS sequence"/>
</dbReference>
<gene>
    <name evidence="5" type="ORF">BDU57DRAFT_481686</name>
</gene>
<accession>A0A6A5QC34</accession>
<dbReference type="EMBL" id="ML979139">
    <property type="protein sequence ID" value="KAF1913115.1"/>
    <property type="molecule type" value="Genomic_DNA"/>
</dbReference>
<dbReference type="AlphaFoldDB" id="A0A6A5QC34"/>
<dbReference type="GO" id="GO:0016616">
    <property type="term" value="F:oxidoreductase activity, acting on the CH-OH group of donors, NAD or NADP as acceptor"/>
    <property type="evidence" value="ECO:0007669"/>
    <property type="project" value="UniProtKB-ARBA"/>
</dbReference>
<dbReference type="OrthoDB" id="5357513at2759"/>
<evidence type="ECO:0000256" key="2">
    <source>
        <dbReference type="ARBA" id="ARBA00022857"/>
    </source>
</evidence>
<dbReference type="PANTHER" id="PTHR43827:SF3">
    <property type="entry name" value="NADP-DEPENDENT OXIDOREDUCTASE DOMAIN-CONTAINING PROTEIN"/>
    <property type="match status" value="1"/>
</dbReference>
<evidence type="ECO:0000256" key="1">
    <source>
        <dbReference type="ARBA" id="ARBA00007905"/>
    </source>
</evidence>